<keyword evidence="2" id="KW-1185">Reference proteome</keyword>
<evidence type="ECO:0000313" key="2">
    <source>
        <dbReference type="Proteomes" id="UP000076858"/>
    </source>
</evidence>
<reference evidence="1 2" key="1">
    <citation type="submission" date="2016-03" db="EMBL/GenBank/DDBJ databases">
        <title>EvidentialGene: Evidence-directed Construction of Genes on Genomes.</title>
        <authorList>
            <person name="Gilbert D.G."/>
            <person name="Choi J.-H."/>
            <person name="Mockaitis K."/>
            <person name="Colbourne J."/>
            <person name="Pfrender M."/>
        </authorList>
    </citation>
    <scope>NUCLEOTIDE SEQUENCE [LARGE SCALE GENOMIC DNA]</scope>
    <source>
        <strain evidence="1 2">Xinb3</strain>
        <tissue evidence="1">Complete organism</tissue>
    </source>
</reference>
<dbReference type="AlphaFoldDB" id="A0A164E8A4"/>
<protein>
    <submittedName>
        <fullName evidence="1">Uncharacterized protein</fullName>
    </submittedName>
</protein>
<accession>A0A164E8A4</accession>
<feature type="non-terminal residue" evidence="1">
    <location>
        <position position="91"/>
    </location>
</feature>
<dbReference type="Proteomes" id="UP000076858">
    <property type="component" value="Unassembled WGS sequence"/>
</dbReference>
<name>A0A164E8A4_9CRUS</name>
<proteinExistence type="predicted"/>
<evidence type="ECO:0000313" key="1">
    <source>
        <dbReference type="EMBL" id="KZR96535.1"/>
    </source>
</evidence>
<comment type="caution">
    <text evidence="1">The sequence shown here is derived from an EMBL/GenBank/DDBJ whole genome shotgun (WGS) entry which is preliminary data.</text>
</comment>
<organism evidence="1 2">
    <name type="scientific">Daphnia magna</name>
    <dbReference type="NCBI Taxonomy" id="35525"/>
    <lineage>
        <taxon>Eukaryota</taxon>
        <taxon>Metazoa</taxon>
        <taxon>Ecdysozoa</taxon>
        <taxon>Arthropoda</taxon>
        <taxon>Crustacea</taxon>
        <taxon>Branchiopoda</taxon>
        <taxon>Diplostraca</taxon>
        <taxon>Cladocera</taxon>
        <taxon>Anomopoda</taxon>
        <taxon>Daphniidae</taxon>
        <taxon>Daphnia</taxon>
    </lineage>
</organism>
<dbReference type="EMBL" id="LRGB01024599">
    <property type="protein sequence ID" value="KZR96535.1"/>
    <property type="molecule type" value="Genomic_DNA"/>
</dbReference>
<gene>
    <name evidence="1" type="ORF">APZ42_009074</name>
</gene>
<sequence>RHFCKLHRGKRVNLDFCPIPPRGAKWHPDSAPIAFFRGGAVNVIMANRSRSLVGSSASVLVLLCSRTMVELGHIDWRLKLNLNQGGKYQLS</sequence>
<feature type="non-terminal residue" evidence="1">
    <location>
        <position position="1"/>
    </location>
</feature>